<sequence length="88" mass="9962">MPRFGYMLEHDRTPVGAPLSIHTARKDGGRTSIGHFLLWRGRISVALDANGRMKGLVGLYRERRKYFKGPHRPRLADLSDSELAIYGP</sequence>
<evidence type="ECO:0000313" key="1">
    <source>
        <dbReference type="EMBL" id="GLR86590.1"/>
    </source>
</evidence>
<comment type="caution">
    <text evidence="1">The sequence shown here is derived from an EMBL/GenBank/DDBJ whole genome shotgun (WGS) entry which is preliminary data.</text>
</comment>
<organism evidence="1 2">
    <name type="scientific">Bradyrhizobium iriomotense</name>
    <dbReference type="NCBI Taxonomy" id="441950"/>
    <lineage>
        <taxon>Bacteria</taxon>
        <taxon>Pseudomonadati</taxon>
        <taxon>Pseudomonadota</taxon>
        <taxon>Alphaproteobacteria</taxon>
        <taxon>Hyphomicrobiales</taxon>
        <taxon>Nitrobacteraceae</taxon>
        <taxon>Bradyrhizobium</taxon>
    </lineage>
</organism>
<accession>A0ABQ6B140</accession>
<proteinExistence type="predicted"/>
<protein>
    <submittedName>
        <fullName evidence="1">Uncharacterized protein</fullName>
    </submittedName>
</protein>
<keyword evidence="2" id="KW-1185">Reference proteome</keyword>
<gene>
    <name evidence="1" type="ORF">GCM10007857_33010</name>
</gene>
<evidence type="ECO:0000313" key="2">
    <source>
        <dbReference type="Proteomes" id="UP001156905"/>
    </source>
</evidence>
<name>A0ABQ6B140_9BRAD</name>
<dbReference type="Proteomes" id="UP001156905">
    <property type="component" value="Unassembled WGS sequence"/>
</dbReference>
<reference evidence="2" key="1">
    <citation type="journal article" date="2019" name="Int. J. Syst. Evol. Microbiol.">
        <title>The Global Catalogue of Microorganisms (GCM) 10K type strain sequencing project: providing services to taxonomists for standard genome sequencing and annotation.</title>
        <authorList>
            <consortium name="The Broad Institute Genomics Platform"/>
            <consortium name="The Broad Institute Genome Sequencing Center for Infectious Disease"/>
            <person name="Wu L."/>
            <person name="Ma J."/>
        </authorList>
    </citation>
    <scope>NUCLEOTIDE SEQUENCE [LARGE SCALE GENOMIC DNA]</scope>
    <source>
        <strain evidence="2">NBRC 102520</strain>
    </source>
</reference>
<dbReference type="EMBL" id="BSOW01000010">
    <property type="protein sequence ID" value="GLR86590.1"/>
    <property type="molecule type" value="Genomic_DNA"/>
</dbReference>